<evidence type="ECO:0000256" key="1">
    <source>
        <dbReference type="ARBA" id="ARBA00001974"/>
    </source>
</evidence>
<sequence>MLKEKILRRESGIITYGLTPPKQRNTLEKIQEISQKQIERIQNLEIDGLVIYDIQEEADRIKDERPFPFLPTLDPGLYSNKYLEELNIPKIIYRCVSKYTQEELSEWMKVDTAQDKFSVFVGAASRKQKVNLSLQQAYHLRNEVNPDLLLGAVTIPERHIIKHDEHMRVIKKMENGCKYFISQAVYNVEASKNFLSDYYYYCMKNQIEMVPIIFTITPCGSIKTLEFMRWLGISIPRWLENDLKSTENILEKSVDLSKEMYKELLDFALEKGIPFGCNIESLSVRKVEIEASIELVEAVQQINKRMLYQQVQA</sequence>
<evidence type="ECO:0000256" key="5">
    <source>
        <dbReference type="ARBA" id="ARBA00023002"/>
    </source>
</evidence>
<dbReference type="Gene3D" id="3.20.20.220">
    <property type="match status" value="1"/>
</dbReference>
<dbReference type="GO" id="GO:0004489">
    <property type="term" value="F:methylenetetrahydrofolate reductase [NAD(P)H] activity"/>
    <property type="evidence" value="ECO:0007669"/>
    <property type="project" value="InterPro"/>
</dbReference>
<dbReference type="Proteomes" id="UP000199568">
    <property type="component" value="Unassembled WGS sequence"/>
</dbReference>
<dbReference type="AlphaFoldDB" id="A0A1I0CDN9"/>
<dbReference type="RefSeq" id="WP_090441977.1">
    <property type="nucleotide sequence ID" value="NZ_FOHU01000005.1"/>
</dbReference>
<protein>
    <recommendedName>
        <fullName evidence="6">Methylenetetrahydrofolate reductase</fullName>
    </recommendedName>
</protein>
<name>A0A1I0CDN9_9FIRM</name>
<keyword evidence="3 6" id="KW-0285">Flavoprotein</keyword>
<evidence type="ECO:0000256" key="6">
    <source>
        <dbReference type="RuleBase" id="RU003862"/>
    </source>
</evidence>
<dbReference type="STRING" id="426128.SAMN05660297_01615"/>
<evidence type="ECO:0000256" key="2">
    <source>
        <dbReference type="ARBA" id="ARBA00004777"/>
    </source>
</evidence>
<evidence type="ECO:0000313" key="7">
    <source>
        <dbReference type="EMBL" id="SET17702.1"/>
    </source>
</evidence>
<dbReference type="InterPro" id="IPR003171">
    <property type="entry name" value="Mehydrof_redctse-like"/>
</dbReference>
<dbReference type="InterPro" id="IPR029041">
    <property type="entry name" value="FAD-linked_oxidoreductase-like"/>
</dbReference>
<dbReference type="SUPFAM" id="SSF51730">
    <property type="entry name" value="FAD-linked oxidoreductase"/>
    <property type="match status" value="1"/>
</dbReference>
<proteinExistence type="inferred from homology"/>
<reference evidence="7 8" key="1">
    <citation type="submission" date="2016-10" db="EMBL/GenBank/DDBJ databases">
        <authorList>
            <person name="de Groot N.N."/>
        </authorList>
    </citation>
    <scope>NUCLEOTIDE SEQUENCE [LARGE SCALE GENOMIC DNA]</scope>
    <source>
        <strain evidence="7 8">DSM 18979</strain>
    </source>
</reference>
<accession>A0A1I0CDN9</accession>
<comment type="similarity">
    <text evidence="6">Belongs to the methylenetetrahydrofolate reductase family.</text>
</comment>
<keyword evidence="8" id="KW-1185">Reference proteome</keyword>
<dbReference type="GO" id="GO:0006555">
    <property type="term" value="P:methionine metabolic process"/>
    <property type="evidence" value="ECO:0007669"/>
    <property type="project" value="InterPro"/>
</dbReference>
<dbReference type="GO" id="GO:0035999">
    <property type="term" value="P:tetrahydrofolate interconversion"/>
    <property type="evidence" value="ECO:0007669"/>
    <property type="project" value="UniProtKB-UniPathway"/>
</dbReference>
<comment type="pathway">
    <text evidence="2 6">One-carbon metabolism; tetrahydrofolate interconversion.</text>
</comment>
<comment type="cofactor">
    <cofactor evidence="1 6">
        <name>FAD</name>
        <dbReference type="ChEBI" id="CHEBI:57692"/>
    </cofactor>
</comment>
<evidence type="ECO:0000256" key="4">
    <source>
        <dbReference type="ARBA" id="ARBA00022827"/>
    </source>
</evidence>
<evidence type="ECO:0000313" key="8">
    <source>
        <dbReference type="Proteomes" id="UP000199568"/>
    </source>
</evidence>
<dbReference type="OrthoDB" id="4367389at2"/>
<gene>
    <name evidence="7" type="ORF">SAMN05660297_01615</name>
</gene>
<organism evidence="7 8">
    <name type="scientific">Natronincola peptidivorans</name>
    <dbReference type="NCBI Taxonomy" id="426128"/>
    <lineage>
        <taxon>Bacteria</taxon>
        <taxon>Bacillati</taxon>
        <taxon>Bacillota</taxon>
        <taxon>Clostridia</taxon>
        <taxon>Peptostreptococcales</taxon>
        <taxon>Natronincolaceae</taxon>
        <taxon>Natronincola</taxon>
    </lineage>
</organism>
<evidence type="ECO:0000256" key="3">
    <source>
        <dbReference type="ARBA" id="ARBA00022630"/>
    </source>
</evidence>
<keyword evidence="4 6" id="KW-0274">FAD</keyword>
<dbReference type="UniPathway" id="UPA00193"/>
<dbReference type="Pfam" id="PF02219">
    <property type="entry name" value="MTHFR"/>
    <property type="match status" value="1"/>
</dbReference>
<dbReference type="EMBL" id="FOHU01000005">
    <property type="protein sequence ID" value="SET17702.1"/>
    <property type="molecule type" value="Genomic_DNA"/>
</dbReference>
<keyword evidence="5 6" id="KW-0560">Oxidoreductase</keyword>